<dbReference type="InterPro" id="IPR036457">
    <property type="entry name" value="PPM-type-like_dom_sf"/>
</dbReference>
<dbReference type="RefSeq" id="WP_176008206.1">
    <property type="nucleotide sequence ID" value="NZ_CP041372.2"/>
</dbReference>
<sequence length="468" mass="52486">MINVPSELLLTSKSLHVFLLKEKPVLERMLRIASTSLRIKKVGLTLEAVDGYVSFLYEEHKGSTINNRPSSSLFSEHLSCNKLLPSTIFHAYFVLFTQNTQERLLAENPLVEDLIHTLATMFDHSDSGMEAIKQHLNQQQQMLDTLQDVIIVMDRSGRLIKWNKQLRDKAATRISIKPGKQVATLFNNIPEEKLQRLMEEGKSKLELQFRGNMITDKLFTPHIWRLTYRPSSQTFILVGKDISKELDLQQELIVAGEVQKSFLPAPVANKQVTIKTIYEAANYVSGDGLGYLWLDNGKRLFIYLLDVMGHGVPAAIQTSAMQLLVEQVGKEPISLSAKLQKINTKSVEILTSDYFAAAIIVELDVHTGVGSYTSAGINHFVYSHKGIIKKVKTPGSFLGLFPNIPFEENEICFNSGDHLHLVTDGLFDSIDAGILQTKGSYHAVYQHLKTLAHISHEDDATAVSIFIK</sequence>
<evidence type="ECO:0000256" key="1">
    <source>
        <dbReference type="ARBA" id="ARBA00022801"/>
    </source>
</evidence>
<feature type="domain" description="PPM-type phosphatase" evidence="2">
    <location>
        <begin position="269"/>
        <end position="467"/>
    </location>
</feature>
<dbReference type="InterPro" id="IPR052016">
    <property type="entry name" value="Bact_Sigma-Reg"/>
</dbReference>
<protein>
    <submittedName>
        <fullName evidence="3">Serine/threonine-protein phosphatase</fullName>
    </submittedName>
</protein>
<proteinExistence type="predicted"/>
<dbReference type="GO" id="GO:0016791">
    <property type="term" value="F:phosphatase activity"/>
    <property type="evidence" value="ECO:0007669"/>
    <property type="project" value="TreeGrafter"/>
</dbReference>
<accession>A0A859FA79</accession>
<dbReference type="PANTHER" id="PTHR43156">
    <property type="entry name" value="STAGE II SPORULATION PROTEIN E-RELATED"/>
    <property type="match status" value="1"/>
</dbReference>
<dbReference type="InterPro" id="IPR001932">
    <property type="entry name" value="PPM-type_phosphatase-like_dom"/>
</dbReference>
<dbReference type="Pfam" id="PF07228">
    <property type="entry name" value="SpoIIE"/>
    <property type="match status" value="1"/>
</dbReference>
<dbReference type="EMBL" id="CP041372">
    <property type="protein sequence ID" value="QKS70163.1"/>
    <property type="molecule type" value="Genomic_DNA"/>
</dbReference>
<dbReference type="AlphaFoldDB" id="A0A859FA79"/>
<organism evidence="3 4">
    <name type="scientific">Paenalkalicoccus suaedae</name>
    <dbReference type="NCBI Taxonomy" id="2592382"/>
    <lineage>
        <taxon>Bacteria</taxon>
        <taxon>Bacillati</taxon>
        <taxon>Bacillota</taxon>
        <taxon>Bacilli</taxon>
        <taxon>Bacillales</taxon>
        <taxon>Bacillaceae</taxon>
        <taxon>Paenalkalicoccus</taxon>
    </lineage>
</organism>
<dbReference type="Gene3D" id="3.30.450.20">
    <property type="entry name" value="PAS domain"/>
    <property type="match status" value="1"/>
</dbReference>
<dbReference type="PANTHER" id="PTHR43156:SF2">
    <property type="entry name" value="STAGE II SPORULATION PROTEIN E"/>
    <property type="match status" value="1"/>
</dbReference>
<name>A0A859FA79_9BACI</name>
<keyword evidence="4" id="KW-1185">Reference proteome</keyword>
<gene>
    <name evidence="3" type="ORF">FLK61_25680</name>
</gene>
<evidence type="ECO:0000313" key="4">
    <source>
        <dbReference type="Proteomes" id="UP000318138"/>
    </source>
</evidence>
<evidence type="ECO:0000259" key="2">
    <source>
        <dbReference type="SMART" id="SM00331"/>
    </source>
</evidence>
<reference evidence="4" key="1">
    <citation type="submission" date="2019-07" db="EMBL/GenBank/DDBJ databases">
        <title>Bacillus alkalisoli sp. nov. isolated from saline soil.</title>
        <authorList>
            <person name="Sun J.-Q."/>
            <person name="Xu L."/>
        </authorList>
    </citation>
    <scope>NUCLEOTIDE SEQUENCE [LARGE SCALE GENOMIC DNA]</scope>
    <source>
        <strain evidence="4">M4U3P1</strain>
    </source>
</reference>
<dbReference type="Proteomes" id="UP000318138">
    <property type="component" value="Chromosome"/>
</dbReference>
<dbReference type="SMART" id="SM00331">
    <property type="entry name" value="PP2C_SIG"/>
    <property type="match status" value="1"/>
</dbReference>
<dbReference type="Gene3D" id="3.60.40.10">
    <property type="entry name" value="PPM-type phosphatase domain"/>
    <property type="match status" value="1"/>
</dbReference>
<dbReference type="KEGG" id="psua:FLK61_25680"/>
<keyword evidence="1" id="KW-0378">Hydrolase</keyword>
<evidence type="ECO:0000313" key="3">
    <source>
        <dbReference type="EMBL" id="QKS70163.1"/>
    </source>
</evidence>